<keyword evidence="2" id="KW-0805">Transcription regulation</keyword>
<dbReference type="Gene3D" id="1.10.10.10">
    <property type="entry name" value="Winged helix-like DNA-binding domain superfamily/Winged helix DNA-binding domain"/>
    <property type="match status" value="1"/>
</dbReference>
<evidence type="ECO:0000313" key="7">
    <source>
        <dbReference type="Proteomes" id="UP000198924"/>
    </source>
</evidence>
<dbReference type="SUPFAM" id="SSF46785">
    <property type="entry name" value="Winged helix' DNA-binding domain"/>
    <property type="match status" value="1"/>
</dbReference>
<accession>A0A1I4A9C1</accession>
<dbReference type="STRING" id="45496.SAMN04488079_11370"/>
<dbReference type="GO" id="GO:0000976">
    <property type="term" value="F:transcription cis-regulatory region binding"/>
    <property type="evidence" value="ECO:0007669"/>
    <property type="project" value="TreeGrafter"/>
</dbReference>
<comment type="similarity">
    <text evidence="1">Belongs to the LysR transcriptional regulatory family.</text>
</comment>
<feature type="domain" description="HTH lysR-type" evidence="5">
    <location>
        <begin position="4"/>
        <end position="61"/>
    </location>
</feature>
<dbReference type="InterPro" id="IPR000847">
    <property type="entry name" value="LysR_HTH_N"/>
</dbReference>
<dbReference type="InterPro" id="IPR036388">
    <property type="entry name" value="WH-like_DNA-bd_sf"/>
</dbReference>
<proteinExistence type="inferred from homology"/>
<dbReference type="SUPFAM" id="SSF53850">
    <property type="entry name" value="Periplasmic binding protein-like II"/>
    <property type="match status" value="1"/>
</dbReference>
<dbReference type="Pfam" id="PF00126">
    <property type="entry name" value="HTH_1"/>
    <property type="match status" value="1"/>
</dbReference>
<reference evidence="7" key="1">
    <citation type="submission" date="2016-10" db="EMBL/GenBank/DDBJ databases">
        <authorList>
            <person name="Varghese N."/>
            <person name="Submissions S."/>
        </authorList>
    </citation>
    <scope>NUCLEOTIDE SEQUENCE [LARGE SCALE GENOMIC DNA]</scope>
    <source>
        <strain evidence="7">DSM 11578</strain>
    </source>
</reference>
<dbReference type="InterPro" id="IPR036390">
    <property type="entry name" value="WH_DNA-bd_sf"/>
</dbReference>
<organism evidence="6 7">
    <name type="scientific">Methylophaga sulfidovorans</name>
    <dbReference type="NCBI Taxonomy" id="45496"/>
    <lineage>
        <taxon>Bacteria</taxon>
        <taxon>Pseudomonadati</taxon>
        <taxon>Pseudomonadota</taxon>
        <taxon>Gammaproteobacteria</taxon>
        <taxon>Thiotrichales</taxon>
        <taxon>Piscirickettsiaceae</taxon>
        <taxon>Methylophaga</taxon>
    </lineage>
</organism>
<keyword evidence="4" id="KW-0804">Transcription</keyword>
<dbReference type="PANTHER" id="PTHR30126">
    <property type="entry name" value="HTH-TYPE TRANSCRIPTIONAL REGULATOR"/>
    <property type="match status" value="1"/>
</dbReference>
<dbReference type="InterPro" id="IPR005119">
    <property type="entry name" value="LysR_subst-bd"/>
</dbReference>
<evidence type="ECO:0000256" key="4">
    <source>
        <dbReference type="ARBA" id="ARBA00023163"/>
    </source>
</evidence>
<dbReference type="OrthoDB" id="464481at2"/>
<dbReference type="PROSITE" id="PS50931">
    <property type="entry name" value="HTH_LYSR"/>
    <property type="match status" value="1"/>
</dbReference>
<dbReference type="PRINTS" id="PR00039">
    <property type="entry name" value="HTHLYSR"/>
</dbReference>
<dbReference type="Proteomes" id="UP000198924">
    <property type="component" value="Unassembled WGS sequence"/>
</dbReference>
<sequence>MAKINYHHLYYFWRVALSGSITKTAEECHVSQSALSQQIKQLETTMDVRLFERAGRQLLLTDIGKKVLTYADEIFTTGEELQSFINKGGTATQKHINIGVLTTLSRNFTESFISPLLQQPNVSFTLTTRGMTNLLNGLTSHELDLVLTNRSVSQQNDDAIWQSQLVSRQSVSIIGPAQQNPQKTFPQGYEKLKWVLPTKITEIRSAFDAYCATLGYEPDIIAEADDMAMLRLLVRDTGAITALPAVVVKDEISSGNLSEYQILPNVYEHFYAITIKRTFVPEIVTDLLQKNIVD</sequence>
<evidence type="ECO:0000259" key="5">
    <source>
        <dbReference type="PROSITE" id="PS50931"/>
    </source>
</evidence>
<dbReference type="Gene3D" id="3.40.190.290">
    <property type="match status" value="1"/>
</dbReference>
<dbReference type="PANTHER" id="PTHR30126:SF98">
    <property type="entry name" value="HTH-TYPE TRANSCRIPTIONAL ACTIVATOR BAUR"/>
    <property type="match status" value="1"/>
</dbReference>
<keyword evidence="7" id="KW-1185">Reference proteome</keyword>
<dbReference type="GO" id="GO:0003700">
    <property type="term" value="F:DNA-binding transcription factor activity"/>
    <property type="evidence" value="ECO:0007669"/>
    <property type="project" value="InterPro"/>
</dbReference>
<gene>
    <name evidence="6" type="ORF">SAMN04488079_11370</name>
</gene>
<evidence type="ECO:0000313" key="6">
    <source>
        <dbReference type="EMBL" id="SFK52416.1"/>
    </source>
</evidence>
<dbReference type="FunFam" id="1.10.10.10:FF:000001">
    <property type="entry name" value="LysR family transcriptional regulator"/>
    <property type="match status" value="1"/>
</dbReference>
<dbReference type="EMBL" id="FOSH01000013">
    <property type="protein sequence ID" value="SFK52416.1"/>
    <property type="molecule type" value="Genomic_DNA"/>
</dbReference>
<dbReference type="RefSeq" id="WP_091714724.1">
    <property type="nucleotide sequence ID" value="NZ_FOSH01000013.1"/>
</dbReference>
<name>A0A1I4A9C1_9GAMM</name>
<dbReference type="CDD" id="cd05466">
    <property type="entry name" value="PBP2_LTTR_substrate"/>
    <property type="match status" value="1"/>
</dbReference>
<keyword evidence="3" id="KW-0238">DNA-binding</keyword>
<dbReference type="AlphaFoldDB" id="A0A1I4A9C1"/>
<dbReference type="Pfam" id="PF03466">
    <property type="entry name" value="LysR_substrate"/>
    <property type="match status" value="1"/>
</dbReference>
<evidence type="ECO:0000256" key="1">
    <source>
        <dbReference type="ARBA" id="ARBA00009437"/>
    </source>
</evidence>
<evidence type="ECO:0000256" key="3">
    <source>
        <dbReference type="ARBA" id="ARBA00023125"/>
    </source>
</evidence>
<evidence type="ECO:0000256" key="2">
    <source>
        <dbReference type="ARBA" id="ARBA00023015"/>
    </source>
</evidence>
<protein>
    <submittedName>
        <fullName evidence="6">Transcriptional regulator, LysR family</fullName>
    </submittedName>
</protein>